<protein>
    <recommendedName>
        <fullName evidence="1">5-oxoprolinase subunit A</fullName>
        <shortName evidence="1">5-OPase subunit A</shortName>
        <ecNumber evidence="1">3.5.2.9</ecNumber>
    </recommendedName>
    <alternativeName>
        <fullName evidence="1">5-oxoprolinase (ATP-hydrolyzing) subunit A</fullName>
    </alternativeName>
</protein>
<dbReference type="InterPro" id="IPR005501">
    <property type="entry name" value="LamB/YcsF/PxpA-like"/>
</dbReference>
<dbReference type="PANTHER" id="PTHR30292:SF0">
    <property type="entry name" value="5-OXOPROLINASE SUBUNIT A"/>
    <property type="match status" value="1"/>
</dbReference>
<dbReference type="GO" id="GO:0005975">
    <property type="term" value="P:carbohydrate metabolic process"/>
    <property type="evidence" value="ECO:0007669"/>
    <property type="project" value="InterPro"/>
</dbReference>
<dbReference type="PATRIC" id="fig|1423766.4.peg.2312"/>
<comment type="subunit">
    <text evidence="1">Forms a complex composed of PxpA, PxpB and PxpC.</text>
</comment>
<dbReference type="CDD" id="cd10787">
    <property type="entry name" value="LamB_YcsF_like"/>
    <property type="match status" value="1"/>
</dbReference>
<accession>A0A0R1NQH6</accession>
<comment type="function">
    <text evidence="1">Catalyzes the cleavage of 5-oxoproline to form L-glutamate coupled to the hydrolysis of ATP to ADP and inorganic phosphate.</text>
</comment>
<dbReference type="HAMAP" id="MF_00691">
    <property type="entry name" value="PxpA"/>
    <property type="match status" value="1"/>
</dbReference>
<proteinExistence type="inferred from homology"/>
<evidence type="ECO:0000313" key="3">
    <source>
        <dbReference type="Proteomes" id="UP000051439"/>
    </source>
</evidence>
<keyword evidence="1" id="KW-0547">Nucleotide-binding</keyword>
<comment type="catalytic activity">
    <reaction evidence="1">
        <text>5-oxo-L-proline + ATP + 2 H2O = L-glutamate + ADP + phosphate + H(+)</text>
        <dbReference type="Rhea" id="RHEA:10348"/>
        <dbReference type="ChEBI" id="CHEBI:15377"/>
        <dbReference type="ChEBI" id="CHEBI:15378"/>
        <dbReference type="ChEBI" id="CHEBI:29985"/>
        <dbReference type="ChEBI" id="CHEBI:30616"/>
        <dbReference type="ChEBI" id="CHEBI:43474"/>
        <dbReference type="ChEBI" id="CHEBI:58402"/>
        <dbReference type="ChEBI" id="CHEBI:456216"/>
        <dbReference type="EC" id="3.5.2.9"/>
    </reaction>
</comment>
<dbReference type="Gene3D" id="3.20.20.370">
    <property type="entry name" value="Glycoside hydrolase/deacetylase"/>
    <property type="match status" value="1"/>
</dbReference>
<dbReference type="AlphaFoldDB" id="A0A0R1NQH6"/>
<evidence type="ECO:0000313" key="2">
    <source>
        <dbReference type="EMBL" id="KRL22631.1"/>
    </source>
</evidence>
<comment type="similarity">
    <text evidence="1">Belongs to the LamB/PxpA family.</text>
</comment>
<dbReference type="Proteomes" id="UP000051439">
    <property type="component" value="Unassembled WGS sequence"/>
</dbReference>
<dbReference type="InterPro" id="IPR011330">
    <property type="entry name" value="Glyco_hydro/deAcase_b/a-brl"/>
</dbReference>
<keyword evidence="1" id="KW-0067">ATP-binding</keyword>
<dbReference type="GO" id="GO:0017168">
    <property type="term" value="F:5-oxoprolinase (ATP-hydrolyzing) activity"/>
    <property type="evidence" value="ECO:0007669"/>
    <property type="project" value="UniProtKB-UniRule"/>
</dbReference>
<dbReference type="NCBIfam" id="NF003814">
    <property type="entry name" value="PRK05406.1-3"/>
    <property type="match status" value="1"/>
</dbReference>
<evidence type="ECO:0000256" key="1">
    <source>
        <dbReference type="HAMAP-Rule" id="MF_00691"/>
    </source>
</evidence>
<sequence length="249" mass="26383">MTTIDLNSDLGESYGRYHLGNDDQVIPLISSANIACGFHAGDPDVMYQTVSMAEKAGVGVGAHPGFPDLDGFGRRKMDLSPDAVTHMVTYQIAALAGFTKTHRLHHVKAHGALYNAAGKDLTLATAICKGIKAEDPHLLVYALSNSALVTAANNLGLPVAQEVFADRNYQADGSLVPRSQPNAVLHDPDAIAKRTISMIKTQSVVAVTGETVPIKVDSICVHGDNGAALEIVKHLTQALKQEGIAIKTR</sequence>
<dbReference type="RefSeq" id="WP_008856121.1">
    <property type="nucleotide sequence ID" value="NZ_AZEB01000005.1"/>
</dbReference>
<reference evidence="2 3" key="1">
    <citation type="journal article" date="2015" name="Genome Announc.">
        <title>Expanding the biotechnology potential of lactobacilli through comparative genomics of 213 strains and associated genera.</title>
        <authorList>
            <person name="Sun Z."/>
            <person name="Harris H.M."/>
            <person name="McCann A."/>
            <person name="Guo C."/>
            <person name="Argimon S."/>
            <person name="Zhang W."/>
            <person name="Yang X."/>
            <person name="Jeffery I.B."/>
            <person name="Cooney J.C."/>
            <person name="Kagawa T.F."/>
            <person name="Liu W."/>
            <person name="Song Y."/>
            <person name="Salvetti E."/>
            <person name="Wrobel A."/>
            <person name="Rasinkangas P."/>
            <person name="Parkhill J."/>
            <person name="Rea M.C."/>
            <person name="O'Sullivan O."/>
            <person name="Ritari J."/>
            <person name="Douillard F.P."/>
            <person name="Paul Ross R."/>
            <person name="Yang R."/>
            <person name="Briner A.E."/>
            <person name="Felis G.E."/>
            <person name="de Vos W.M."/>
            <person name="Barrangou R."/>
            <person name="Klaenhammer T.R."/>
            <person name="Caufield P.W."/>
            <person name="Cui Y."/>
            <person name="Zhang H."/>
            <person name="O'Toole P.W."/>
        </authorList>
    </citation>
    <scope>NUCLEOTIDE SEQUENCE [LARGE SCALE GENOMIC DNA]</scope>
    <source>
        <strain evidence="2 3">DSM 19906</strain>
    </source>
</reference>
<dbReference type="Pfam" id="PF03746">
    <property type="entry name" value="LamB_YcsF"/>
    <property type="match status" value="1"/>
</dbReference>
<dbReference type="EMBL" id="AZEB01000005">
    <property type="protein sequence ID" value="KRL22631.1"/>
    <property type="molecule type" value="Genomic_DNA"/>
</dbReference>
<gene>
    <name evidence="1" type="primary">pxpA</name>
    <name evidence="2" type="ORF">FC98_GL002230</name>
</gene>
<organism evidence="2 3">
    <name type="scientific">Lentilactobacillus kisonensis DSM 19906 = JCM 15041</name>
    <dbReference type="NCBI Taxonomy" id="1423766"/>
    <lineage>
        <taxon>Bacteria</taxon>
        <taxon>Bacillati</taxon>
        <taxon>Bacillota</taxon>
        <taxon>Bacilli</taxon>
        <taxon>Lactobacillales</taxon>
        <taxon>Lactobacillaceae</taxon>
        <taxon>Lentilactobacillus</taxon>
    </lineage>
</organism>
<dbReference type="EC" id="3.5.2.9" evidence="1"/>
<comment type="caution">
    <text evidence="2">The sequence shown here is derived from an EMBL/GenBank/DDBJ whole genome shotgun (WGS) entry which is preliminary data.</text>
</comment>
<keyword evidence="1" id="KW-0378">Hydrolase</keyword>
<dbReference type="NCBIfam" id="NF003816">
    <property type="entry name" value="PRK05406.1-5"/>
    <property type="match status" value="1"/>
</dbReference>
<dbReference type="SUPFAM" id="SSF88713">
    <property type="entry name" value="Glycoside hydrolase/deacetylase"/>
    <property type="match status" value="1"/>
</dbReference>
<dbReference type="PANTHER" id="PTHR30292">
    <property type="entry name" value="UNCHARACTERIZED PROTEIN YBGL-RELATED"/>
    <property type="match status" value="1"/>
</dbReference>
<name>A0A0R1NQH6_9LACO</name>
<keyword evidence="3" id="KW-1185">Reference proteome</keyword>
<dbReference type="GO" id="GO:0005524">
    <property type="term" value="F:ATP binding"/>
    <property type="evidence" value="ECO:0007669"/>
    <property type="project" value="UniProtKB-UniRule"/>
</dbReference>